<dbReference type="Pfam" id="PF01814">
    <property type="entry name" value="Hemerythrin"/>
    <property type="match status" value="1"/>
</dbReference>
<dbReference type="EMBL" id="JAEEGC010000149">
    <property type="protein sequence ID" value="MBV7276046.1"/>
    <property type="molecule type" value="Genomic_DNA"/>
</dbReference>
<gene>
    <name evidence="2" type="ORF">I6U48_24445</name>
</gene>
<organism evidence="2 3">
    <name type="scientific">Clostridium thailandense</name>
    <dbReference type="NCBI Taxonomy" id="2794346"/>
    <lineage>
        <taxon>Bacteria</taxon>
        <taxon>Bacillati</taxon>
        <taxon>Bacillota</taxon>
        <taxon>Clostridia</taxon>
        <taxon>Eubacteriales</taxon>
        <taxon>Clostridiaceae</taxon>
        <taxon>Clostridium</taxon>
    </lineage>
</organism>
<dbReference type="AlphaFoldDB" id="A0A949U279"/>
<dbReference type="RefSeq" id="WP_218323091.1">
    <property type="nucleotide sequence ID" value="NZ_JAEEGC010000149.1"/>
</dbReference>
<dbReference type="InterPro" id="IPR012312">
    <property type="entry name" value="Hemerythrin-like"/>
</dbReference>
<accession>A0A949U279</accession>
<dbReference type="InterPro" id="IPR012827">
    <property type="entry name" value="Hemerythrin_metal-bd"/>
</dbReference>
<comment type="caution">
    <text evidence="2">The sequence shown here is derived from an EMBL/GenBank/DDBJ whole genome shotgun (WGS) entry which is preliminary data.</text>
</comment>
<sequence length="132" mass="16072">MLKWKNDFEIGVDLIDSQHKHLFEIGNNAYELLKNDLYLDKYNKIILIIDDLRQYTKYHFKCEEDYMLKTNSPEYIIQKKEHDGFIKKIDNLNLDKIDEDQQKYIEDILSFIFSWILDHIIQKDKLIKKQSI</sequence>
<feature type="domain" description="Hemerythrin-like" evidence="1">
    <location>
        <begin position="11"/>
        <end position="127"/>
    </location>
</feature>
<protein>
    <submittedName>
        <fullName evidence="2">Hemerythrin family protein</fullName>
    </submittedName>
</protein>
<proteinExistence type="predicted"/>
<evidence type="ECO:0000259" key="1">
    <source>
        <dbReference type="Pfam" id="PF01814"/>
    </source>
</evidence>
<evidence type="ECO:0000313" key="3">
    <source>
        <dbReference type="Proteomes" id="UP000694308"/>
    </source>
</evidence>
<dbReference type="GO" id="GO:0046872">
    <property type="term" value="F:metal ion binding"/>
    <property type="evidence" value="ECO:0007669"/>
    <property type="project" value="InterPro"/>
</dbReference>
<name>A0A949U279_9CLOT</name>
<reference evidence="2" key="1">
    <citation type="submission" date="2020-12" db="EMBL/GenBank/DDBJ databases">
        <title>Clostridium thailandense sp. nov., a novel acetogenic bacterium isolated from peat land soil in Thailand.</title>
        <authorList>
            <person name="Chaikitkaew S."/>
            <person name="Birkeland N.K."/>
        </authorList>
    </citation>
    <scope>NUCLEOTIDE SEQUENCE</scope>
    <source>
        <strain evidence="2">PL3</strain>
    </source>
</reference>
<dbReference type="NCBIfam" id="TIGR02481">
    <property type="entry name" value="hemeryth_dom"/>
    <property type="match status" value="1"/>
</dbReference>
<dbReference type="CDD" id="cd12107">
    <property type="entry name" value="Hemerythrin"/>
    <property type="match status" value="1"/>
</dbReference>
<dbReference type="NCBIfam" id="NF033749">
    <property type="entry name" value="bact_hemeryth"/>
    <property type="match status" value="1"/>
</dbReference>
<dbReference type="Proteomes" id="UP000694308">
    <property type="component" value="Unassembled WGS sequence"/>
</dbReference>
<dbReference type="PANTHER" id="PTHR37164:SF1">
    <property type="entry name" value="BACTERIOHEMERYTHRIN"/>
    <property type="match status" value="1"/>
</dbReference>
<keyword evidence="3" id="KW-1185">Reference proteome</keyword>
<evidence type="ECO:0000313" key="2">
    <source>
        <dbReference type="EMBL" id="MBV7276046.1"/>
    </source>
</evidence>
<dbReference type="InterPro" id="IPR050669">
    <property type="entry name" value="Hemerythrin"/>
</dbReference>
<dbReference type="PANTHER" id="PTHR37164">
    <property type="entry name" value="BACTERIOHEMERYTHRIN"/>
    <property type="match status" value="1"/>
</dbReference>